<gene>
    <name evidence="4" type="ORF">CASFOL_040199</name>
</gene>
<comment type="caution">
    <text evidence="4">The sequence shown here is derived from an EMBL/GenBank/DDBJ whole genome shotgun (WGS) entry which is preliminary data.</text>
</comment>
<reference evidence="5" key="1">
    <citation type="journal article" date="2024" name="IScience">
        <title>Strigolactones Initiate the Formation of Haustorium-like Structures in Castilleja.</title>
        <authorList>
            <person name="Buerger M."/>
            <person name="Peterson D."/>
            <person name="Chory J."/>
        </authorList>
    </citation>
    <scope>NUCLEOTIDE SEQUENCE [LARGE SCALE GENOMIC DNA]</scope>
</reference>
<dbReference type="Pfam" id="PF13952">
    <property type="entry name" value="DUF4216"/>
    <property type="match status" value="1"/>
</dbReference>
<feature type="region of interest" description="Disordered" evidence="1">
    <location>
        <begin position="46"/>
        <end position="68"/>
    </location>
</feature>
<evidence type="ECO:0000256" key="1">
    <source>
        <dbReference type="SAM" id="MobiDB-lite"/>
    </source>
</evidence>
<evidence type="ECO:0000259" key="2">
    <source>
        <dbReference type="Pfam" id="PF13952"/>
    </source>
</evidence>
<name>A0ABD3BES7_9LAMI</name>
<dbReference type="AlphaFoldDB" id="A0ABD3BES7"/>
<feature type="domain" description="DUF4218" evidence="3">
    <location>
        <begin position="1"/>
        <end position="53"/>
    </location>
</feature>
<evidence type="ECO:0008006" key="6">
    <source>
        <dbReference type="Google" id="ProtNLM"/>
    </source>
</evidence>
<proteinExistence type="predicted"/>
<organism evidence="4 5">
    <name type="scientific">Castilleja foliolosa</name>
    <dbReference type="NCBI Taxonomy" id="1961234"/>
    <lineage>
        <taxon>Eukaryota</taxon>
        <taxon>Viridiplantae</taxon>
        <taxon>Streptophyta</taxon>
        <taxon>Embryophyta</taxon>
        <taxon>Tracheophyta</taxon>
        <taxon>Spermatophyta</taxon>
        <taxon>Magnoliopsida</taxon>
        <taxon>eudicotyledons</taxon>
        <taxon>Gunneridae</taxon>
        <taxon>Pentapetalae</taxon>
        <taxon>asterids</taxon>
        <taxon>lamiids</taxon>
        <taxon>Lamiales</taxon>
        <taxon>Orobanchaceae</taxon>
        <taxon>Pedicularideae</taxon>
        <taxon>Castillejinae</taxon>
        <taxon>Castilleja</taxon>
    </lineage>
</organism>
<dbReference type="PANTHER" id="PTHR48258:SF9">
    <property type="entry name" value="OS01G0348150 PROTEIN"/>
    <property type="match status" value="1"/>
</dbReference>
<evidence type="ECO:0000259" key="3">
    <source>
        <dbReference type="Pfam" id="PF13960"/>
    </source>
</evidence>
<accession>A0ABD3BES7</accession>
<dbReference type="InterPro" id="IPR025312">
    <property type="entry name" value="DUF4216"/>
</dbReference>
<keyword evidence="5" id="KW-1185">Reference proteome</keyword>
<dbReference type="InterPro" id="IPR025452">
    <property type="entry name" value="DUF4218"/>
</dbReference>
<dbReference type="EMBL" id="JAVIJP010000099">
    <property type="protein sequence ID" value="KAL3615905.1"/>
    <property type="molecule type" value="Genomic_DNA"/>
</dbReference>
<evidence type="ECO:0000313" key="4">
    <source>
        <dbReference type="EMBL" id="KAL3615905.1"/>
    </source>
</evidence>
<evidence type="ECO:0000313" key="5">
    <source>
        <dbReference type="Proteomes" id="UP001632038"/>
    </source>
</evidence>
<sequence length="338" mass="38532">MYPFERYMKILKGYVKNPHRPEASMVERYVAEEAIEFCTQYLSETKSVGQPTSRHEGRGHGKGTIGGKVKNADREEVLKAHLYILNNTPEVQPYLDAHMTILKEQNPRKTERWLMNAHNKSFSTWFKDHVQNNDSTSELLGWLANGPYFDVLFWQGYDINGYSFYTKDRDDKSTVQNSGVVIESESMHFSSSKDKNPLRATCSHYGIIEEIWEVDYLKFKIPVFRCKWVDANNGVKLDELGVTLVDFSKVGSKNEPFVMASQVKQVFYITDPSNANVSVVLHGKRIISGDDNDESSLEVSEISAFSSGLPNINSEVVIDDVHAVRVDHTEGIWENITF</sequence>
<dbReference type="Proteomes" id="UP001632038">
    <property type="component" value="Unassembled WGS sequence"/>
</dbReference>
<protein>
    <recommendedName>
        <fullName evidence="6">DUF4218 domain-containing protein</fullName>
    </recommendedName>
</protein>
<dbReference type="Pfam" id="PF13960">
    <property type="entry name" value="DUF4218"/>
    <property type="match status" value="1"/>
</dbReference>
<dbReference type="PANTHER" id="PTHR48258">
    <property type="entry name" value="DUF4218 DOMAIN-CONTAINING PROTEIN-RELATED"/>
    <property type="match status" value="1"/>
</dbReference>
<feature type="domain" description="DUF4216" evidence="2">
    <location>
        <begin position="212"/>
        <end position="276"/>
    </location>
</feature>